<proteinExistence type="predicted"/>
<dbReference type="CDD" id="cd09272">
    <property type="entry name" value="RNase_HI_RT_Ty1"/>
    <property type="match status" value="1"/>
</dbReference>
<dbReference type="GO" id="GO:0004674">
    <property type="term" value="F:protein serine/threonine kinase activity"/>
    <property type="evidence" value="ECO:0007669"/>
    <property type="project" value="UniProtKB-KW"/>
</dbReference>
<dbReference type="Pfam" id="PF07714">
    <property type="entry name" value="PK_Tyr_Ser-Thr"/>
    <property type="match status" value="1"/>
</dbReference>
<accession>A0A2N9IIQ2</accession>
<evidence type="ECO:0000256" key="7">
    <source>
        <dbReference type="SAM" id="Phobius"/>
    </source>
</evidence>
<reference evidence="9" key="1">
    <citation type="submission" date="2018-02" db="EMBL/GenBank/DDBJ databases">
        <authorList>
            <person name="Cohen D.B."/>
            <person name="Kent A.D."/>
        </authorList>
    </citation>
    <scope>NUCLEOTIDE SEQUENCE</scope>
</reference>
<dbReference type="GO" id="GO:0005524">
    <property type="term" value="F:ATP binding"/>
    <property type="evidence" value="ECO:0007669"/>
    <property type="project" value="UniProtKB-UniRule"/>
</dbReference>
<feature type="domain" description="Protein kinase" evidence="8">
    <location>
        <begin position="1012"/>
        <end position="1306"/>
    </location>
</feature>
<evidence type="ECO:0000256" key="5">
    <source>
        <dbReference type="ARBA" id="ARBA00022840"/>
    </source>
</evidence>
<dbReference type="SMART" id="SM00220">
    <property type="entry name" value="S_TKc"/>
    <property type="match status" value="1"/>
</dbReference>
<dbReference type="PROSITE" id="PS50011">
    <property type="entry name" value="PROTEIN_KINASE_DOM"/>
    <property type="match status" value="1"/>
</dbReference>
<dbReference type="EMBL" id="OIVN01005780">
    <property type="protein sequence ID" value="SPD24000.1"/>
    <property type="molecule type" value="Genomic_DNA"/>
</dbReference>
<dbReference type="InterPro" id="IPR057670">
    <property type="entry name" value="SH3_retrovirus"/>
</dbReference>
<keyword evidence="1" id="KW-0723">Serine/threonine-protein kinase</keyword>
<dbReference type="PROSITE" id="PS00108">
    <property type="entry name" value="PROTEIN_KINASE_ST"/>
    <property type="match status" value="1"/>
</dbReference>
<dbReference type="InterPro" id="IPR008271">
    <property type="entry name" value="Ser/Thr_kinase_AS"/>
</dbReference>
<dbReference type="InterPro" id="IPR011009">
    <property type="entry name" value="Kinase-like_dom_sf"/>
</dbReference>
<name>A0A2N9IIQ2_FAGSY</name>
<organism evidence="9">
    <name type="scientific">Fagus sylvatica</name>
    <name type="common">Beechnut</name>
    <dbReference type="NCBI Taxonomy" id="28930"/>
    <lineage>
        <taxon>Eukaryota</taxon>
        <taxon>Viridiplantae</taxon>
        <taxon>Streptophyta</taxon>
        <taxon>Embryophyta</taxon>
        <taxon>Tracheophyta</taxon>
        <taxon>Spermatophyta</taxon>
        <taxon>Magnoliopsida</taxon>
        <taxon>eudicotyledons</taxon>
        <taxon>Gunneridae</taxon>
        <taxon>Pentapetalae</taxon>
        <taxon>rosids</taxon>
        <taxon>fabids</taxon>
        <taxon>Fagales</taxon>
        <taxon>Fagaceae</taxon>
        <taxon>Fagus</taxon>
    </lineage>
</organism>
<keyword evidence="7" id="KW-1133">Transmembrane helix</keyword>
<feature type="transmembrane region" description="Helical" evidence="7">
    <location>
        <begin position="948"/>
        <end position="971"/>
    </location>
</feature>
<dbReference type="SUPFAM" id="SSF56112">
    <property type="entry name" value="Protein kinase-like (PK-like)"/>
    <property type="match status" value="1"/>
</dbReference>
<dbReference type="SUPFAM" id="SSF53098">
    <property type="entry name" value="Ribonuclease H-like"/>
    <property type="match status" value="1"/>
</dbReference>
<dbReference type="PROSITE" id="PS00107">
    <property type="entry name" value="PROTEIN_KINASE_ATP"/>
    <property type="match status" value="1"/>
</dbReference>
<keyword evidence="7" id="KW-0812">Transmembrane</keyword>
<gene>
    <name evidence="9" type="ORF">FSB_LOCUS51882</name>
</gene>
<protein>
    <recommendedName>
        <fullName evidence="8">Protein kinase domain-containing protein</fullName>
    </recommendedName>
</protein>
<evidence type="ECO:0000256" key="4">
    <source>
        <dbReference type="ARBA" id="ARBA00022777"/>
    </source>
</evidence>
<dbReference type="InterPro" id="IPR012337">
    <property type="entry name" value="RNaseH-like_sf"/>
</dbReference>
<dbReference type="Gene3D" id="3.30.200.20">
    <property type="entry name" value="Phosphorylase Kinase, domain 1"/>
    <property type="match status" value="1"/>
</dbReference>
<dbReference type="PANTHER" id="PTHR47989:SF62">
    <property type="entry name" value="OS05G0423500 PROTEIN"/>
    <property type="match status" value="1"/>
</dbReference>
<feature type="binding site" evidence="6">
    <location>
        <position position="1040"/>
    </location>
    <ligand>
        <name>ATP</name>
        <dbReference type="ChEBI" id="CHEBI:30616"/>
    </ligand>
</feature>
<keyword evidence="7" id="KW-0472">Membrane</keyword>
<sequence length="1306" mass="146103">MRFGMRFLKPILLARMLHKCMNFDVELMRHANMKKEIEEDHLYDFLVGLDPSLDQVRSQVLAQDPLPSVRNAFAFVRREELRQATMMAVKFHDGSAMVAGASSRPLPMVPNMIFDQSAQQVSLANASTSLGKTGALDHMTNDSKLFSLYTTTPRNTVKVANGLSTLVLGAGSIPFSSSLSLSSVLHDILTKKLIGLGRERGGLYYLDLKEAPVLEAGHVYQVGTKESKAREKIWLWHRRLGHRSFQYLQHLFPSLFSKVNNGISERKNRHLLEVALSLCFAMHVPKHFWGDVILTAAFLINRMPRVLQFKTLLRTLSQHHSLPSLLNIPPKVFGCTCYIHVHQHQRGKMDTCARKCLFVGYSATQKGYKCYHPPSGKVFVSMDVTFLEQEAYFLRGASDTSLQGEIGSKEEEKLSWNEMTIPIVSRVEITPPTPSKLPEERELRVYARRKKNQDQDALQDTFANHLSSVSTPDNLQNALGNPKWKSAMVEEMEALQKNSTWDLVELPEGKKTGELEEEVYMDLPPGFTTASDVGKVARSRHGIFLSQQKYVLDLLIETGMLACQPIDTPIEQNHKLGDDRVDQVPTNKERYQVHMDAVHRILRYLKSALGKGLMFSKHGHLEVEEYIDADWVGSITDWKFTSGYFTFVGGNLVTWRSKKQNVVARSSAEAEYRAMLHGVCELLWLRILMGELGFNLEKPVNLYCDNKASISIAHNPVQHDRTKHVEVDRHFIKEKLTNEIISVPFVKYEDQELQNNELSNITGSIVLPPNVTVWLQGNPLCSNANLVQQFCQSENNSHSSTNTTSDSLIPTCPPPYECSSISAQRCVCAAPLFFGYRLQSPGFADFRPYRDQFEVYLTDGLELSLNQLDLNSFAWEEGPRLRMYLKLFPINNTFNSSEVLRITGMFTGVQINLSDIFGPYELLNYTLLDIYKGGISTSSRSGLSKVSLVGIVLGTIVGAVTLSAVVTLLILRVHMRKHHVVSRRHNPSMTSIKIDGVKAFTYGEMALATNNFNSSAQVGQGGYGMVYKGILADGTVVAIKRAQVGSLQGEREFLTEIELLSRLHHRNLVSLTGYCDEEGEQMLVYEFMPNGTLRDHLSANKSKEPLSFAMRLKIALASAKGILYLHTEADPPIFHRDIKASNILLDSKYTTKVADFGLSRLAPVPDLEGTTPGHVSTVVKGTPVSIAQQTGRIYELVDDRMGSYPSECVVKFFTLALKCCEEETDARPSMAEVTRELEGIWLMMPDSDIRTTNAMSSDAEKVMTPPSSSSMVKNPYVSSDVSGSDLVSGVVSIHRAQIESVGCIRT</sequence>
<evidence type="ECO:0000256" key="6">
    <source>
        <dbReference type="PROSITE-ProRule" id="PRU10141"/>
    </source>
</evidence>
<dbReference type="InterPro" id="IPR001245">
    <property type="entry name" value="Ser-Thr/Tyr_kinase_cat_dom"/>
</dbReference>
<evidence type="ECO:0000313" key="9">
    <source>
        <dbReference type="EMBL" id="SPD24000.1"/>
    </source>
</evidence>
<evidence type="ECO:0000259" key="8">
    <source>
        <dbReference type="PROSITE" id="PS50011"/>
    </source>
</evidence>
<dbReference type="InterPro" id="IPR025724">
    <property type="entry name" value="GAG-pre-integrase_dom"/>
</dbReference>
<dbReference type="PANTHER" id="PTHR47989">
    <property type="entry name" value="OS01G0750732 PROTEIN"/>
    <property type="match status" value="1"/>
</dbReference>
<evidence type="ECO:0000256" key="2">
    <source>
        <dbReference type="ARBA" id="ARBA00022679"/>
    </source>
</evidence>
<keyword evidence="3 6" id="KW-0547">Nucleotide-binding</keyword>
<keyword evidence="2" id="KW-0808">Transferase</keyword>
<keyword evidence="5 6" id="KW-0067">ATP-binding</keyword>
<dbReference type="FunFam" id="3.30.200.20:FF:000328">
    <property type="entry name" value="Leucine-rich repeat protein kinase family protein"/>
    <property type="match status" value="1"/>
</dbReference>
<dbReference type="InterPro" id="IPR017441">
    <property type="entry name" value="Protein_kinase_ATP_BS"/>
</dbReference>
<keyword evidence="4" id="KW-0418">Kinase</keyword>
<dbReference type="Pfam" id="PF13976">
    <property type="entry name" value="gag_pre-integrs"/>
    <property type="match status" value="1"/>
</dbReference>
<dbReference type="Gene3D" id="1.10.510.10">
    <property type="entry name" value="Transferase(Phosphotransferase) domain 1"/>
    <property type="match status" value="2"/>
</dbReference>
<dbReference type="Pfam" id="PF25597">
    <property type="entry name" value="SH3_retrovirus"/>
    <property type="match status" value="1"/>
</dbReference>
<evidence type="ECO:0000256" key="1">
    <source>
        <dbReference type="ARBA" id="ARBA00022527"/>
    </source>
</evidence>
<dbReference type="InterPro" id="IPR000719">
    <property type="entry name" value="Prot_kinase_dom"/>
</dbReference>
<evidence type="ECO:0000256" key="3">
    <source>
        <dbReference type="ARBA" id="ARBA00022741"/>
    </source>
</evidence>